<gene>
    <name evidence="1" type="ORF">SNEC2469_LOCUS16259</name>
</gene>
<reference evidence="1" key="1">
    <citation type="submission" date="2021-02" db="EMBL/GenBank/DDBJ databases">
        <authorList>
            <person name="Dougan E. K."/>
            <person name="Rhodes N."/>
            <person name="Thang M."/>
            <person name="Chan C."/>
        </authorList>
    </citation>
    <scope>NUCLEOTIDE SEQUENCE</scope>
</reference>
<evidence type="ECO:0000313" key="2">
    <source>
        <dbReference type="Proteomes" id="UP000601435"/>
    </source>
</evidence>
<name>A0A812UBN4_9DINO</name>
<sequence length="196" mass="21476">SGAAGSFSSRLLQQARELGAVARSGSSPKLQCRAVLRVLVHGTVSWPGAEGLLCPGALIVDFGPFLPSWYSWRPNSKDPTILSKSFMASAEIDQEFIDRLGAPFMLAAERAASFFIATKSPTLRSVSDVAMMVQYLRRTFLLSVVDPERLNSGMSDGMSSVKPRQSSIVGVRSSRRFKAWQCTRCLKLKNCFSESF</sequence>
<evidence type="ECO:0000313" key="1">
    <source>
        <dbReference type="EMBL" id="CAE7562437.1"/>
    </source>
</evidence>
<dbReference type="Proteomes" id="UP000601435">
    <property type="component" value="Unassembled WGS sequence"/>
</dbReference>
<accession>A0A812UBN4</accession>
<dbReference type="OrthoDB" id="10390662at2759"/>
<dbReference type="AlphaFoldDB" id="A0A812UBN4"/>
<proteinExistence type="predicted"/>
<dbReference type="EMBL" id="CAJNJA010026632">
    <property type="protein sequence ID" value="CAE7562437.1"/>
    <property type="molecule type" value="Genomic_DNA"/>
</dbReference>
<comment type="caution">
    <text evidence="1">The sequence shown here is derived from an EMBL/GenBank/DDBJ whole genome shotgun (WGS) entry which is preliminary data.</text>
</comment>
<keyword evidence="2" id="KW-1185">Reference proteome</keyword>
<protein>
    <submittedName>
        <fullName evidence="1">Uncharacterized protein</fullName>
    </submittedName>
</protein>
<organism evidence="1 2">
    <name type="scientific">Symbiodinium necroappetens</name>
    <dbReference type="NCBI Taxonomy" id="1628268"/>
    <lineage>
        <taxon>Eukaryota</taxon>
        <taxon>Sar</taxon>
        <taxon>Alveolata</taxon>
        <taxon>Dinophyceae</taxon>
        <taxon>Suessiales</taxon>
        <taxon>Symbiodiniaceae</taxon>
        <taxon>Symbiodinium</taxon>
    </lineage>
</organism>
<feature type="non-terminal residue" evidence="1">
    <location>
        <position position="196"/>
    </location>
</feature>